<evidence type="ECO:0000256" key="2">
    <source>
        <dbReference type="RuleBase" id="RU361173"/>
    </source>
</evidence>
<dbReference type="EMBL" id="JEOB01000002">
    <property type="protein sequence ID" value="EXM39993.1"/>
    <property type="molecule type" value="Genomic_DNA"/>
</dbReference>
<feature type="domain" description="Pectate lyase" evidence="5">
    <location>
        <begin position="212"/>
        <end position="405"/>
    </location>
</feature>
<sequence length="1341" mass="142402">MKAIIMRKTMATLMATAVVASSFGAGVINSDNGALFGVNSIIANAESTSSVTVTASAGYAEGAYAEWKAVSGASGYNVYADGYKLDSMLIRQYSSCFRADALGLKSGSHTLKIVPIINGKEDSSKSASVNVNTSAHDRSGFGFVNGTSSGAYNDNGSLKSNATVIYVTNANKDSVTVTMPDKKGNSTSLTGVQNILTNLKSNSKVGPVCIRFIGNIQDPANMPSGDLYVDAITCGLTIEGIGKDATFNGFGIVVKNSSNVEIRNLGFMNCNSSEGDNVGLQQKNDHVWVHHCDMFYGDAGSDADQAKGDGALDTKTSSYITHSYNHFWDNGKCNLQGMKSETTSNYITYHHNWYDHSDSRHPRIRTCTVHIYNNYFDGNAKYGVGMTLGGSAFVENNYFRNCKYPMLISMQGSDNATGGTFSGENGGVIKSYNNKVTGDKTKGYVTYQQNSTDFDAYEAKSATEQVPSYVKAKQGGSTYNNFETSSVMYKYSAQSPEAAAETVKANAGRVQGGDFKWTFNNSVDDESSSLNTGLKSALKSYKDSIVAIGSGFSDSTTPSGNDSSSSSKPDNSSSSKPDSSSSSQTSVPASSNVHNFTKNGTSSSFFSITGNLSTSKGTVNYGGQTLTQCLKLESSTSISFNAPAAGKLTLVFAESTGTIKLDGNKLTASNGVITADVSAGSHTLTKADVSNLFYMAYSTQGGTSYQQPDDSSQSGGNNGGNNSGNNGGSTGGNNSSTTINGVKAVSAGGWNESLYVVFSGLSDSDVTGVSYSGTASGKLTGNDLKYLVRDTSSGLRVDIPGVPAGTYSVTLNTTKGTIVQSGLKVNAQDRSGYAHYNYTAGVGAYNDNGTLKSNAIVLYVTNDNKDSVSVTSKDGTTVTGIGNILNSVGQDTGSGKTSNGGKANSNKGIIKKLAQDGTPLVIRIIGDVKAPSGLTAYDSIDYGGIVGDNGYMARMKSGKDITIEGIGTDATINGWGFHFICESSAPSLGKSFEVKNIAFRNVPEDCIGMEGVQESSTLTASVERCWIHNCEFYAPSISNPAESDKAGGDGACDFKRGQYFTNSYCYYQGYHKTNLVGSSDSSLQYHLTYHHNYWNKCESRGPLARQANIHMYNNIFSGQTSYCMNPRANAYIFSEYNIFDSCKNPMQVKLGAVKSFNDVFNNCKGDMQGTIVSSKSTKVNTDNKYANFDTNSSICYIPSGNYFLQTDTSKLSSYFNTYGGTLDATTVVNGSTSSSGTSQTTTPTLDPNVYPVIKSIDYNEQYHQIRFTWNPVQGASNYGIAVYLAGKWRVQTSAIPASTLSFTTPKNLTPNMTYKVAIAAKINGEWTSTASIKHAVTVTVR</sequence>
<dbReference type="Gene3D" id="2.160.20.10">
    <property type="entry name" value="Single-stranded right-handed beta-helix, Pectin lyase-like"/>
    <property type="match status" value="2"/>
</dbReference>
<keyword evidence="7" id="KW-1185">Reference proteome</keyword>
<dbReference type="PANTHER" id="PTHR31683">
    <property type="entry name" value="PECTATE LYASE 18-RELATED"/>
    <property type="match status" value="1"/>
</dbReference>
<name>A0A011VZQ5_RUMAL</name>
<comment type="similarity">
    <text evidence="2">Belongs to the polysaccharide lyase 1 family.</text>
</comment>
<keyword evidence="2" id="KW-0624">Polysaccharide degradation</keyword>
<dbReference type="Pfam" id="PF18283">
    <property type="entry name" value="CBM77"/>
    <property type="match status" value="1"/>
</dbReference>
<dbReference type="InterPro" id="IPR041253">
    <property type="entry name" value="CBM77"/>
</dbReference>
<accession>A0A011VZQ5</accession>
<feature type="compositionally biased region" description="Low complexity" evidence="3">
    <location>
        <begin position="553"/>
        <end position="592"/>
    </location>
</feature>
<keyword evidence="2" id="KW-0964">Secreted</keyword>
<dbReference type="PANTHER" id="PTHR31683:SF18">
    <property type="entry name" value="PECTATE LYASE 21-RELATED"/>
    <property type="match status" value="1"/>
</dbReference>
<organism evidence="6 7">
    <name type="scientific">Ruminococcus albus SY3</name>
    <dbReference type="NCBI Taxonomy" id="1341156"/>
    <lineage>
        <taxon>Bacteria</taxon>
        <taxon>Bacillati</taxon>
        <taxon>Bacillota</taxon>
        <taxon>Clostridia</taxon>
        <taxon>Eubacteriales</taxon>
        <taxon>Oscillospiraceae</taxon>
        <taxon>Ruminococcus</taxon>
    </lineage>
</organism>
<dbReference type="InterPro" id="IPR011050">
    <property type="entry name" value="Pectin_lyase_fold/virulence"/>
</dbReference>
<dbReference type="GO" id="GO:0005576">
    <property type="term" value="C:extracellular region"/>
    <property type="evidence" value="ECO:0007669"/>
    <property type="project" value="UniProtKB-SubCell"/>
</dbReference>
<evidence type="ECO:0000256" key="3">
    <source>
        <dbReference type="SAM" id="MobiDB-lite"/>
    </source>
</evidence>
<feature type="domain" description="Pectate lyase" evidence="5">
    <location>
        <begin position="923"/>
        <end position="1145"/>
    </location>
</feature>
<reference evidence="6 7" key="1">
    <citation type="submission" date="2013-06" db="EMBL/GenBank/DDBJ databases">
        <title>Rumen cellulosomics: divergent fiber-degrading strategies revealed by comparative genome-wide analysis of six Ruminococcal strains.</title>
        <authorList>
            <person name="Dassa B."/>
            <person name="Borovok I."/>
            <person name="Lamed R."/>
            <person name="Flint H."/>
            <person name="Yeoman C.J."/>
            <person name="White B."/>
            <person name="Bayer E.A."/>
        </authorList>
    </citation>
    <scope>NUCLEOTIDE SEQUENCE [LARGE SCALE GENOMIC DNA]</scope>
    <source>
        <strain evidence="6 7">SY3</strain>
    </source>
</reference>
<evidence type="ECO:0000256" key="4">
    <source>
        <dbReference type="SAM" id="SignalP"/>
    </source>
</evidence>
<dbReference type="InterPro" id="IPR045032">
    <property type="entry name" value="PEL"/>
</dbReference>
<evidence type="ECO:0000313" key="7">
    <source>
        <dbReference type="Proteomes" id="UP000021369"/>
    </source>
</evidence>
<keyword evidence="4" id="KW-0732">Signal</keyword>
<feature type="compositionally biased region" description="Gly residues" evidence="3">
    <location>
        <begin position="716"/>
        <end position="731"/>
    </location>
</feature>
<dbReference type="GO" id="GO:0030570">
    <property type="term" value="F:pectate lyase activity"/>
    <property type="evidence" value="ECO:0007669"/>
    <property type="project" value="InterPro"/>
</dbReference>
<feature type="region of interest" description="Disordered" evidence="3">
    <location>
        <begin position="552"/>
        <end position="594"/>
    </location>
</feature>
<keyword evidence="1 2" id="KW-0456">Lyase</keyword>
<dbReference type="InterPro" id="IPR013783">
    <property type="entry name" value="Ig-like_fold"/>
</dbReference>
<dbReference type="Pfam" id="PF00544">
    <property type="entry name" value="Pectate_lyase_4"/>
    <property type="match status" value="2"/>
</dbReference>
<feature type="signal peptide" evidence="4">
    <location>
        <begin position="1"/>
        <end position="24"/>
    </location>
</feature>
<dbReference type="RefSeq" id="WP_051506469.1">
    <property type="nucleotide sequence ID" value="NZ_JEOB01000002.1"/>
</dbReference>
<protein>
    <submittedName>
        <fullName evidence="6">Pectate lyase</fullName>
    </submittedName>
</protein>
<dbReference type="Gene3D" id="2.60.40.10">
    <property type="entry name" value="Immunoglobulins"/>
    <property type="match status" value="1"/>
</dbReference>
<keyword evidence="2" id="KW-0119">Carbohydrate metabolism</keyword>
<evidence type="ECO:0000259" key="5">
    <source>
        <dbReference type="SMART" id="SM00656"/>
    </source>
</evidence>
<comment type="caution">
    <text evidence="6">The sequence shown here is derived from an EMBL/GenBank/DDBJ whole genome shotgun (WGS) entry which is preliminary data.</text>
</comment>
<gene>
    <name evidence="6" type="ORF">RASY3_09980</name>
</gene>
<dbReference type="GO" id="GO:0000272">
    <property type="term" value="P:polysaccharide catabolic process"/>
    <property type="evidence" value="ECO:0007669"/>
    <property type="project" value="UniProtKB-KW"/>
</dbReference>
<evidence type="ECO:0000313" key="6">
    <source>
        <dbReference type="EMBL" id="EXM39993.1"/>
    </source>
</evidence>
<dbReference type="Proteomes" id="UP000021369">
    <property type="component" value="Unassembled WGS sequence"/>
</dbReference>
<proteinExistence type="inferred from homology"/>
<feature type="chain" id="PRO_5039055587" evidence="4">
    <location>
        <begin position="25"/>
        <end position="1341"/>
    </location>
</feature>
<feature type="region of interest" description="Disordered" evidence="3">
    <location>
        <begin position="703"/>
        <end position="735"/>
    </location>
</feature>
<comment type="subcellular location">
    <subcellularLocation>
        <location evidence="2">Secreted</location>
    </subcellularLocation>
</comment>
<dbReference type="SUPFAM" id="SSF51126">
    <property type="entry name" value="Pectin lyase-like"/>
    <property type="match status" value="2"/>
</dbReference>
<dbReference type="InterPro" id="IPR012334">
    <property type="entry name" value="Pectin_lyas_fold"/>
</dbReference>
<evidence type="ECO:0000256" key="1">
    <source>
        <dbReference type="ARBA" id="ARBA00023239"/>
    </source>
</evidence>
<dbReference type="PATRIC" id="fig|1341156.4.peg.1296"/>
<dbReference type="InterPro" id="IPR002022">
    <property type="entry name" value="Pec_lyase"/>
</dbReference>
<dbReference type="SMART" id="SM00656">
    <property type="entry name" value="Amb_all"/>
    <property type="match status" value="2"/>
</dbReference>